<dbReference type="AlphaFoldDB" id="A0A086KW62"/>
<dbReference type="EMBL" id="AHZU02000088">
    <property type="protein sequence ID" value="KFG48630.1"/>
    <property type="molecule type" value="Genomic_DNA"/>
</dbReference>
<dbReference type="OrthoDB" id="10391613at2759"/>
<dbReference type="VEuPathDB" id="ToxoDB:TGDOM2_231992"/>
<evidence type="ECO:0000313" key="1">
    <source>
        <dbReference type="EMBL" id="KFG48630.1"/>
    </source>
</evidence>
<dbReference type="Proteomes" id="UP000028837">
    <property type="component" value="Unassembled WGS sequence"/>
</dbReference>
<protein>
    <submittedName>
        <fullName evidence="1">Uncharacterized protein</fullName>
    </submittedName>
</protein>
<sequence>MCTRTSRFHLAQEMPPFHQDTSCSFDVVFFQLRLICLCASGTCEFAKGRQRKRCQAEKESTTRRLQTDTIVYLAPLRQEHQSSIVCFVPRFPVRWLQVLSPAPLRTEYRFYVSCVFS</sequence>
<reference evidence="1 2" key="1">
    <citation type="submission" date="2014-02" db="EMBL/GenBank/DDBJ databases">
        <authorList>
            <person name="Sibley D."/>
            <person name="Venepally P."/>
            <person name="Karamycheva S."/>
            <person name="Hadjithomas M."/>
            <person name="Khan A."/>
            <person name="Brunk B."/>
            <person name="Roos D."/>
            <person name="Caler E."/>
            <person name="Lorenzi H."/>
        </authorList>
    </citation>
    <scope>NUCLEOTIDE SEQUENCE [LARGE SCALE GENOMIC DNA]</scope>
    <source>
        <strain evidence="1 2">GAB2-2007-GAL-DOM2</strain>
    </source>
</reference>
<comment type="caution">
    <text evidence="1">The sequence shown here is derived from an EMBL/GenBank/DDBJ whole genome shotgun (WGS) entry which is preliminary data.</text>
</comment>
<gene>
    <name evidence="1" type="ORF">TGDOM2_231992</name>
</gene>
<organism evidence="1 2">
    <name type="scientific">Toxoplasma gondii GAB2-2007-GAL-DOM2</name>
    <dbReference type="NCBI Taxonomy" id="1130820"/>
    <lineage>
        <taxon>Eukaryota</taxon>
        <taxon>Sar</taxon>
        <taxon>Alveolata</taxon>
        <taxon>Apicomplexa</taxon>
        <taxon>Conoidasida</taxon>
        <taxon>Coccidia</taxon>
        <taxon>Eucoccidiorida</taxon>
        <taxon>Eimeriorina</taxon>
        <taxon>Sarcocystidae</taxon>
        <taxon>Toxoplasma</taxon>
    </lineage>
</organism>
<name>A0A086KW62_TOXGO</name>
<accession>A0A086KW62</accession>
<evidence type="ECO:0000313" key="2">
    <source>
        <dbReference type="Proteomes" id="UP000028837"/>
    </source>
</evidence>
<proteinExistence type="predicted"/>